<evidence type="ECO:0000256" key="4">
    <source>
        <dbReference type="RuleBase" id="RU361169"/>
    </source>
</evidence>
<comment type="similarity">
    <text evidence="1 4">Belongs to the glycosyl hydrolase 28 family.</text>
</comment>
<keyword evidence="3 4" id="KW-0326">Glycosidase</keyword>
<dbReference type="SUPFAM" id="SSF49265">
    <property type="entry name" value="Fibronectin type III"/>
    <property type="match status" value="1"/>
</dbReference>
<accession>A0A068EUM9</accession>
<evidence type="ECO:0000313" key="7">
    <source>
        <dbReference type="EMBL" id="AID55362.1"/>
    </source>
</evidence>
<feature type="signal peptide" evidence="5">
    <location>
        <begin position="1"/>
        <end position="28"/>
    </location>
</feature>
<dbReference type="PANTHER" id="PTHR31339">
    <property type="entry name" value="PECTIN LYASE-RELATED"/>
    <property type="match status" value="1"/>
</dbReference>
<dbReference type="GeneID" id="61120618"/>
<dbReference type="PROSITE" id="PS50853">
    <property type="entry name" value="FN3"/>
    <property type="match status" value="1"/>
</dbReference>
<keyword evidence="5" id="KW-0732">Signal</keyword>
<evidence type="ECO:0000259" key="6">
    <source>
        <dbReference type="PROSITE" id="PS50853"/>
    </source>
</evidence>
<sequence>MKRFSLPGRYSLSAAAALLLFTCASSGADNLPQQLRVPTLAYDDHSVVLVWDAPEDTSNIVDYQIYQDGKPIGLASKNNAASSPASRYISTFYKNDTANFQHRIVIHNARIDNLKANTQYQFTVRVVYADGTVSGDSNTVTAKTASVPQVLDITQYGAKGDGATLNTAAIQKAINACKPGCRVDVPAGVFKTGALWLKSDMTLNLVKGATLLGSDNPSDYPEGYKLYPYSTFTRPASLINAIDKNSSTPGTFKNIRIVGQGIIDGNGWKRTAGGTVTDEANVRLPQYVASNSSKVSQDGILAKNQVDKLVNNGVGVKLAYGQGRSSLITLRGVENVYLADFTVRNPAYHGIMLLENHNAVVNGLTHQTYDANNADGVEFGNSQNVMAFNNVFDTGDDCINFAAGTGANAGQQESMKGAWLFNNYFRMGHGAIVTGSHTGAWIQDIVAENNVMQKTDVGLRAKSAPSIGGGAHNVVFRNNAMKDIVKQAVVVTLSYSDSNATVDYPAAKTPARFYDFAVSNVTVQGTSGAYPSIEIVGDSAKGIWHSQLNFNNVTLDGVSPASIDDIQDSTFNQVSFTNLLSGTTPWKIGTVKNVTLDGKKLTQ</sequence>
<dbReference type="EMBL" id="KJ569776">
    <property type="protein sequence ID" value="AID55362.1"/>
    <property type="molecule type" value="Genomic_DNA"/>
</dbReference>
<evidence type="ECO:0000256" key="5">
    <source>
        <dbReference type="SAM" id="SignalP"/>
    </source>
</evidence>
<dbReference type="GO" id="GO:0004650">
    <property type="term" value="F:polygalacturonase activity"/>
    <property type="evidence" value="ECO:0007669"/>
    <property type="project" value="InterPro"/>
</dbReference>
<dbReference type="InterPro" id="IPR003961">
    <property type="entry name" value="FN3_dom"/>
</dbReference>
<feature type="domain" description="Fibronectin type-III" evidence="6">
    <location>
        <begin position="31"/>
        <end position="147"/>
    </location>
</feature>
<dbReference type="RefSeq" id="WP_085688956.1">
    <property type="nucleotide sequence ID" value="NZ_CP065534.1"/>
</dbReference>
<dbReference type="Gene3D" id="2.160.20.10">
    <property type="entry name" value="Single-stranded right-handed beta-helix, Pectin lyase-like"/>
    <property type="match status" value="1"/>
</dbReference>
<dbReference type="AlphaFoldDB" id="A0A068EUM9"/>
<gene>
    <name evidence="7" type="primary">pehX</name>
</gene>
<dbReference type="PANTHER" id="PTHR31339:SF9">
    <property type="entry name" value="PLASMIN AND FIBRONECTIN-BINDING PROTEIN A"/>
    <property type="match status" value="1"/>
</dbReference>
<dbReference type="CDD" id="cd00063">
    <property type="entry name" value="FN3"/>
    <property type="match status" value="1"/>
</dbReference>
<evidence type="ECO:0000256" key="2">
    <source>
        <dbReference type="ARBA" id="ARBA00022801"/>
    </source>
</evidence>
<evidence type="ECO:0000256" key="3">
    <source>
        <dbReference type="ARBA" id="ARBA00023295"/>
    </source>
</evidence>
<organism evidence="7">
    <name type="scientific">Lonsdalea populi</name>
    <dbReference type="NCBI Taxonomy" id="1172565"/>
    <lineage>
        <taxon>Bacteria</taxon>
        <taxon>Pseudomonadati</taxon>
        <taxon>Pseudomonadota</taxon>
        <taxon>Gammaproteobacteria</taxon>
        <taxon>Enterobacterales</taxon>
        <taxon>Pectobacteriaceae</taxon>
        <taxon>Lonsdalea</taxon>
    </lineage>
</organism>
<dbReference type="InterPro" id="IPR036116">
    <property type="entry name" value="FN3_sf"/>
</dbReference>
<dbReference type="InterPro" id="IPR013783">
    <property type="entry name" value="Ig-like_fold"/>
</dbReference>
<proteinExistence type="inferred from homology"/>
<dbReference type="SUPFAM" id="SSF51126">
    <property type="entry name" value="Pectin lyase-like"/>
    <property type="match status" value="1"/>
</dbReference>
<name>A0A068EUM9_9GAMM</name>
<protein>
    <submittedName>
        <fullName evidence="7">PehX</fullName>
    </submittedName>
</protein>
<dbReference type="Pfam" id="PF00041">
    <property type="entry name" value="fn3"/>
    <property type="match status" value="1"/>
</dbReference>
<dbReference type="InterPro" id="IPR000743">
    <property type="entry name" value="Glyco_hydro_28"/>
</dbReference>
<dbReference type="Gene3D" id="2.60.40.10">
    <property type="entry name" value="Immunoglobulins"/>
    <property type="match status" value="1"/>
</dbReference>
<dbReference type="Pfam" id="PF00295">
    <property type="entry name" value="Glyco_hydro_28"/>
    <property type="match status" value="1"/>
</dbReference>
<dbReference type="InterPro" id="IPR012334">
    <property type="entry name" value="Pectin_lyas_fold"/>
</dbReference>
<evidence type="ECO:0000256" key="1">
    <source>
        <dbReference type="ARBA" id="ARBA00008834"/>
    </source>
</evidence>
<dbReference type="InterPro" id="IPR011050">
    <property type="entry name" value="Pectin_lyase_fold/virulence"/>
</dbReference>
<dbReference type="InterPro" id="IPR051801">
    <property type="entry name" value="GH28_Enzymes"/>
</dbReference>
<dbReference type="SMART" id="SM00060">
    <property type="entry name" value="FN3"/>
    <property type="match status" value="1"/>
</dbReference>
<keyword evidence="2 4" id="KW-0378">Hydrolase</keyword>
<reference evidence="7" key="1">
    <citation type="submission" date="2014-03" db="EMBL/GenBank/DDBJ databases">
        <title>Screening and functional identification of the pathogenesis-related genes for bark canker disease of Populus x canadensis Moench in Lonsdalea quercina N-5-1.</title>
        <authorList>
            <person name="Yang L."/>
        </authorList>
    </citation>
    <scope>NUCLEOTIDE SEQUENCE</scope>
    <source>
        <strain evidence="7">N-5-1</strain>
    </source>
</reference>
<feature type="chain" id="PRO_5011338619" evidence="5">
    <location>
        <begin position="29"/>
        <end position="603"/>
    </location>
</feature>
<dbReference type="GO" id="GO:0005975">
    <property type="term" value="P:carbohydrate metabolic process"/>
    <property type="evidence" value="ECO:0007669"/>
    <property type="project" value="InterPro"/>
</dbReference>